<name>A0A5J4VRJ9_9EUKA</name>
<feature type="non-terminal residue" evidence="1">
    <location>
        <position position="1"/>
    </location>
</feature>
<sequence>IESGHGIIIVIHYKATNTGRSTAENAEKAAKMAFPQADILKKKGIESRVICSVTLTSIGGKKCDYRVWAKDQDIQNHYTSTLQSEQREIITNLREAAEAAHRVMETEENDQIQLHQ</sequence>
<dbReference type="EMBL" id="SNRW01005375">
    <property type="protein sequence ID" value="KAA6385191.1"/>
    <property type="molecule type" value="Genomic_DNA"/>
</dbReference>
<evidence type="ECO:0000313" key="2">
    <source>
        <dbReference type="Proteomes" id="UP000324800"/>
    </source>
</evidence>
<comment type="caution">
    <text evidence="1">The sequence shown here is derived from an EMBL/GenBank/DDBJ whole genome shotgun (WGS) entry which is preliminary data.</text>
</comment>
<organism evidence="1 2">
    <name type="scientific">Streblomastix strix</name>
    <dbReference type="NCBI Taxonomy" id="222440"/>
    <lineage>
        <taxon>Eukaryota</taxon>
        <taxon>Metamonada</taxon>
        <taxon>Preaxostyla</taxon>
        <taxon>Oxymonadida</taxon>
        <taxon>Streblomastigidae</taxon>
        <taxon>Streblomastix</taxon>
    </lineage>
</organism>
<evidence type="ECO:0000313" key="1">
    <source>
        <dbReference type="EMBL" id="KAA6385191.1"/>
    </source>
</evidence>
<dbReference type="AlphaFoldDB" id="A0A5J4VRJ9"/>
<protein>
    <submittedName>
        <fullName evidence="1">Uncharacterized protein</fullName>
    </submittedName>
</protein>
<proteinExistence type="predicted"/>
<gene>
    <name evidence="1" type="ORF">EZS28_019283</name>
</gene>
<accession>A0A5J4VRJ9</accession>
<dbReference type="Proteomes" id="UP000324800">
    <property type="component" value="Unassembled WGS sequence"/>
</dbReference>
<reference evidence="1 2" key="1">
    <citation type="submission" date="2019-03" db="EMBL/GenBank/DDBJ databases">
        <title>Single cell metagenomics reveals metabolic interactions within the superorganism composed of flagellate Streblomastix strix and complex community of Bacteroidetes bacteria on its surface.</title>
        <authorList>
            <person name="Treitli S.C."/>
            <person name="Kolisko M."/>
            <person name="Husnik F."/>
            <person name="Keeling P."/>
            <person name="Hampl V."/>
        </authorList>
    </citation>
    <scope>NUCLEOTIDE SEQUENCE [LARGE SCALE GENOMIC DNA]</scope>
    <source>
        <strain evidence="1">ST1C</strain>
    </source>
</reference>